<accession>A0A8S3RND1</accession>
<evidence type="ECO:0000313" key="2">
    <source>
        <dbReference type="EMBL" id="CAG2209747.1"/>
    </source>
</evidence>
<dbReference type="Proteomes" id="UP000683360">
    <property type="component" value="Unassembled WGS sequence"/>
</dbReference>
<proteinExistence type="predicted"/>
<dbReference type="InterPro" id="IPR005135">
    <property type="entry name" value="Endo/exonuclease/phosphatase"/>
</dbReference>
<organism evidence="2 3">
    <name type="scientific">Mytilus edulis</name>
    <name type="common">Blue mussel</name>
    <dbReference type="NCBI Taxonomy" id="6550"/>
    <lineage>
        <taxon>Eukaryota</taxon>
        <taxon>Metazoa</taxon>
        <taxon>Spiralia</taxon>
        <taxon>Lophotrochozoa</taxon>
        <taxon>Mollusca</taxon>
        <taxon>Bivalvia</taxon>
        <taxon>Autobranchia</taxon>
        <taxon>Pteriomorphia</taxon>
        <taxon>Mytilida</taxon>
        <taxon>Mytiloidea</taxon>
        <taxon>Mytilidae</taxon>
        <taxon>Mytilinae</taxon>
        <taxon>Mytilus</taxon>
    </lineage>
</organism>
<evidence type="ECO:0000313" key="3">
    <source>
        <dbReference type="Proteomes" id="UP000683360"/>
    </source>
</evidence>
<name>A0A8S3RND1_MYTED</name>
<dbReference type="Pfam" id="PF03372">
    <property type="entry name" value="Exo_endo_phos"/>
    <property type="match status" value="1"/>
</dbReference>
<dbReference type="SUPFAM" id="SSF56219">
    <property type="entry name" value="DNase I-like"/>
    <property type="match status" value="1"/>
</dbReference>
<dbReference type="Gene3D" id="3.60.10.10">
    <property type="entry name" value="Endonuclease/exonuclease/phosphatase"/>
    <property type="match status" value="1"/>
</dbReference>
<reference evidence="2" key="1">
    <citation type="submission" date="2021-03" db="EMBL/GenBank/DDBJ databases">
        <authorList>
            <person name="Bekaert M."/>
        </authorList>
    </citation>
    <scope>NUCLEOTIDE SEQUENCE</scope>
</reference>
<feature type="domain" description="Endonuclease/exonuclease/phosphatase" evidence="1">
    <location>
        <begin position="2"/>
        <end position="194"/>
    </location>
</feature>
<comment type="caution">
    <text evidence="2">The sequence shown here is derived from an EMBL/GenBank/DDBJ whole genome shotgun (WGS) entry which is preliminary data.</text>
</comment>
<dbReference type="AlphaFoldDB" id="A0A8S3RND1"/>
<dbReference type="EMBL" id="CAJPWZ010001211">
    <property type="protein sequence ID" value="CAG2209747.1"/>
    <property type="molecule type" value="Genomic_DNA"/>
</dbReference>
<dbReference type="InterPro" id="IPR036691">
    <property type="entry name" value="Endo/exonu/phosph_ase_sf"/>
</dbReference>
<protein>
    <recommendedName>
        <fullName evidence="1">Endonuclease/exonuclease/phosphatase domain-containing protein</fullName>
    </recommendedName>
</protein>
<dbReference type="GO" id="GO:0003824">
    <property type="term" value="F:catalytic activity"/>
    <property type="evidence" value="ECO:0007669"/>
    <property type="project" value="InterPro"/>
</dbReference>
<keyword evidence="3" id="KW-1185">Reference proteome</keyword>
<sequence>MSLCETHLTNEDKISVPGYTWFGFNRSKIHRKAPKASGGVGVLVKNWLLELFNVSVVDKSFDGILGIKFTGRSTEFEFLVFACYLPPENSSRGRDAQSFYAHLLSQIYMNNENDGIYLIGDFNSRIGTLSETLHDIDNLPKRQPIDKSINQHGHELLDFLNEAKFCVLNGRFPNDNFTSISKKGKAVVDYICVPQDIYEYLNYFKVLTIQSIINDSMLLDLIGDKSKLPDHSVIMCEFNVTHHGLSYRIKDQTNCQPRFKLDRIPLDFMASDIRRSALFEVIETIERLKSKRQLLIAEYSTFLQFLNDEDFRNYRSF</sequence>
<dbReference type="OrthoDB" id="6180949at2759"/>
<gene>
    <name evidence="2" type="ORF">MEDL_23877</name>
</gene>
<evidence type="ECO:0000259" key="1">
    <source>
        <dbReference type="Pfam" id="PF03372"/>
    </source>
</evidence>